<proteinExistence type="predicted"/>
<feature type="region of interest" description="Disordered" evidence="2">
    <location>
        <begin position="25"/>
        <end position="74"/>
    </location>
</feature>
<dbReference type="Proteomes" id="UP001330812">
    <property type="component" value="Chromosome"/>
</dbReference>
<evidence type="ECO:0000313" key="5">
    <source>
        <dbReference type="Proteomes" id="UP001330812"/>
    </source>
</evidence>
<dbReference type="RefSeq" id="WP_326835336.1">
    <property type="nucleotide sequence ID" value="NZ_CP142149.1"/>
</dbReference>
<reference evidence="4 5" key="1">
    <citation type="journal article" date="2015" name="Int. J. Syst. Evol. Microbiol.">
        <title>Amycolatopsis rhabdoformis sp. nov., an actinomycete isolated from a tropical forest soil.</title>
        <authorList>
            <person name="Souza W.R."/>
            <person name="Silva R.E."/>
            <person name="Goodfellow M."/>
            <person name="Busarakam K."/>
            <person name="Figueiro F.S."/>
            <person name="Ferreira D."/>
            <person name="Rodrigues-Filho E."/>
            <person name="Moraes L.A.B."/>
            <person name="Zucchi T.D."/>
        </authorList>
    </citation>
    <scope>NUCLEOTIDE SEQUENCE [LARGE SCALE GENOMIC DNA]</scope>
    <source>
        <strain evidence="4 5">NCIMB 14900</strain>
    </source>
</reference>
<keyword evidence="1 4" id="KW-0378">Hydrolase</keyword>
<evidence type="ECO:0000256" key="2">
    <source>
        <dbReference type="SAM" id="MobiDB-lite"/>
    </source>
</evidence>
<evidence type="ECO:0000259" key="3">
    <source>
        <dbReference type="Pfam" id="PF07859"/>
    </source>
</evidence>
<dbReference type="GO" id="GO:0016787">
    <property type="term" value="F:hydrolase activity"/>
    <property type="evidence" value="ECO:0007669"/>
    <property type="project" value="UniProtKB-KW"/>
</dbReference>
<feature type="domain" description="Alpha/beta hydrolase fold-3" evidence="3">
    <location>
        <begin position="81"/>
        <end position="280"/>
    </location>
</feature>
<dbReference type="PANTHER" id="PTHR48081:SF8">
    <property type="entry name" value="ALPHA_BETA HYDROLASE FOLD-3 DOMAIN-CONTAINING PROTEIN-RELATED"/>
    <property type="match status" value="1"/>
</dbReference>
<protein>
    <submittedName>
        <fullName evidence="4">Alpha/beta hydrolase</fullName>
    </submittedName>
</protein>
<evidence type="ECO:0000256" key="1">
    <source>
        <dbReference type="ARBA" id="ARBA00022801"/>
    </source>
</evidence>
<evidence type="ECO:0000313" key="4">
    <source>
        <dbReference type="EMBL" id="WSE32529.1"/>
    </source>
</evidence>
<keyword evidence="5" id="KW-1185">Reference proteome</keyword>
<feature type="compositionally biased region" description="Basic and acidic residues" evidence="2">
    <location>
        <begin position="28"/>
        <end position="43"/>
    </location>
</feature>
<dbReference type="Pfam" id="PF07859">
    <property type="entry name" value="Abhydrolase_3"/>
    <property type="match status" value="1"/>
</dbReference>
<organism evidence="4 5">
    <name type="scientific">Amycolatopsis rhabdoformis</name>
    <dbReference type="NCBI Taxonomy" id="1448059"/>
    <lineage>
        <taxon>Bacteria</taxon>
        <taxon>Bacillati</taxon>
        <taxon>Actinomycetota</taxon>
        <taxon>Actinomycetes</taxon>
        <taxon>Pseudonocardiales</taxon>
        <taxon>Pseudonocardiaceae</taxon>
        <taxon>Amycolatopsis</taxon>
    </lineage>
</organism>
<dbReference type="InterPro" id="IPR050300">
    <property type="entry name" value="GDXG_lipolytic_enzyme"/>
</dbReference>
<dbReference type="Gene3D" id="3.40.50.1820">
    <property type="entry name" value="alpha/beta hydrolase"/>
    <property type="match status" value="1"/>
</dbReference>
<name>A0ABZ1IEL6_9PSEU</name>
<dbReference type="PANTHER" id="PTHR48081">
    <property type="entry name" value="AB HYDROLASE SUPERFAMILY PROTEIN C4A8.06C"/>
    <property type="match status" value="1"/>
</dbReference>
<sequence length="316" mass="32941">MLTRATPTEEFPLPYAVNPELAVGLPGKAREAEPSRYPRRAEPDVGGLTVEDREVPGRHGAPSVPVRVYRPSRGSEPRPAVLHLHGGGFVTGGLDTDHAGAAALAEAVGAVVVSVDYRLAPEHPHPAAVVDCYAALVWLAETSDELGVDPARIAVVGRGAGGGLAAAVALLARDCGGPAPAFQALVSPALDDRLATESMRTSVDPRVGHERSWAAYLGDEAGGPFVSSYAAPARVTDLTRLPPAYVTASQFDAVRDEAQEYARRLAQANVPVELHLYPGVDLSPRTEADLAGALGRALAAPRPAENSVTSRKAGRS</sequence>
<dbReference type="InterPro" id="IPR029058">
    <property type="entry name" value="AB_hydrolase_fold"/>
</dbReference>
<dbReference type="SUPFAM" id="SSF53474">
    <property type="entry name" value="alpha/beta-Hydrolases"/>
    <property type="match status" value="1"/>
</dbReference>
<dbReference type="InterPro" id="IPR013094">
    <property type="entry name" value="AB_hydrolase_3"/>
</dbReference>
<accession>A0ABZ1IEL6</accession>
<gene>
    <name evidence="4" type="ORF">VSH64_10475</name>
</gene>
<dbReference type="EMBL" id="CP142149">
    <property type="protein sequence ID" value="WSE32529.1"/>
    <property type="molecule type" value="Genomic_DNA"/>
</dbReference>